<name>A0A853R0J2_9VIBR</name>
<organism evidence="2 3">
    <name type="scientific">Vibrio ordalii FS-238</name>
    <dbReference type="NCBI Taxonomy" id="617133"/>
    <lineage>
        <taxon>Bacteria</taxon>
        <taxon>Pseudomonadati</taxon>
        <taxon>Pseudomonadota</taxon>
        <taxon>Gammaproteobacteria</taxon>
        <taxon>Vibrionales</taxon>
        <taxon>Vibrionaceae</taxon>
        <taxon>Vibrio</taxon>
    </lineage>
</organism>
<evidence type="ECO:0000313" key="3">
    <source>
        <dbReference type="Proteomes" id="UP000094808"/>
    </source>
</evidence>
<proteinExistence type="predicted"/>
<dbReference type="AlphaFoldDB" id="A0A853R0J2"/>
<protein>
    <submittedName>
        <fullName evidence="2">Uncharacterized protein</fullName>
    </submittedName>
</protein>
<dbReference type="EMBL" id="AJYS02000270">
    <property type="protein sequence ID" value="OEE31290.1"/>
    <property type="molecule type" value="Genomic_DNA"/>
</dbReference>
<keyword evidence="1" id="KW-0812">Transmembrane</keyword>
<keyword evidence="3" id="KW-1185">Reference proteome</keyword>
<sequence>MIFEWFSTVFSEPTEQAKLFTVAISTTLAVALLLLNQWFIRKRDKKERTIEKLEELIGSVREFYSLGNEVNRSLNLNKNYDENLI</sequence>
<evidence type="ECO:0000256" key="1">
    <source>
        <dbReference type="SAM" id="Phobius"/>
    </source>
</evidence>
<evidence type="ECO:0000313" key="2">
    <source>
        <dbReference type="EMBL" id="OEE31290.1"/>
    </source>
</evidence>
<feature type="transmembrane region" description="Helical" evidence="1">
    <location>
        <begin position="20"/>
        <end position="40"/>
    </location>
</feature>
<dbReference type="RefSeq" id="WP_017045410.1">
    <property type="nucleotide sequence ID" value="NZ_AJYS02000270.1"/>
</dbReference>
<comment type="caution">
    <text evidence="2">The sequence shown here is derived from an EMBL/GenBank/DDBJ whole genome shotgun (WGS) entry which is preliminary data.</text>
</comment>
<gene>
    <name evidence="2" type="ORF">A1QS_11200</name>
</gene>
<keyword evidence="1" id="KW-0472">Membrane</keyword>
<dbReference type="Proteomes" id="UP000094808">
    <property type="component" value="Unassembled WGS sequence"/>
</dbReference>
<accession>A0A853R0J2</accession>
<reference evidence="2 3" key="1">
    <citation type="journal article" date="2012" name="Science">
        <title>Ecological populations of bacteria act as socially cohesive units of antibiotic production and resistance.</title>
        <authorList>
            <person name="Cordero O.X."/>
            <person name="Wildschutte H."/>
            <person name="Kirkup B."/>
            <person name="Proehl S."/>
            <person name="Ngo L."/>
            <person name="Hussain F."/>
            <person name="Le Roux F."/>
            <person name="Mincer T."/>
            <person name="Polz M.F."/>
        </authorList>
    </citation>
    <scope>NUCLEOTIDE SEQUENCE [LARGE SCALE GENOMIC DNA]</scope>
    <source>
        <strain evidence="2 3">FS-238</strain>
    </source>
</reference>
<keyword evidence="1" id="KW-1133">Transmembrane helix</keyword>